<evidence type="ECO:0000313" key="7">
    <source>
        <dbReference type="EMBL" id="NMH23900.1"/>
    </source>
</evidence>
<feature type="transmembrane region" description="Helical" evidence="5">
    <location>
        <begin position="340"/>
        <end position="362"/>
    </location>
</feature>
<reference evidence="7 8" key="1">
    <citation type="submission" date="2020-02" db="EMBL/GenBank/DDBJ databases">
        <title>Flavobacterium sp. genome.</title>
        <authorList>
            <person name="Jung H.S."/>
            <person name="Baek J.H."/>
            <person name="Jeon C.O."/>
        </authorList>
    </citation>
    <scope>NUCLEOTIDE SEQUENCE [LARGE SCALE GENOMIC DNA]</scope>
    <source>
        <strain evidence="7 8">SE-s27</strain>
    </source>
</reference>
<keyword evidence="5" id="KW-0812">Transmembrane</keyword>
<evidence type="ECO:0000313" key="8">
    <source>
        <dbReference type="Proteomes" id="UP000767947"/>
    </source>
</evidence>
<gene>
    <name evidence="7" type="ORF">G6042_01295</name>
</gene>
<dbReference type="PROSITE" id="PS50005">
    <property type="entry name" value="TPR"/>
    <property type="match status" value="1"/>
</dbReference>
<dbReference type="PANTHER" id="PTHR43280">
    <property type="entry name" value="ARAC-FAMILY TRANSCRIPTIONAL REGULATOR"/>
    <property type="match status" value="1"/>
</dbReference>
<accession>A0ABX1QP83</accession>
<dbReference type="SUPFAM" id="SSF46689">
    <property type="entry name" value="Homeodomain-like"/>
    <property type="match status" value="1"/>
</dbReference>
<keyword evidence="2" id="KW-0238">DNA-binding</keyword>
<organism evidence="7 8">
    <name type="scientific">Flavobacterium solisilvae</name>
    <dbReference type="NCBI Taxonomy" id="1852019"/>
    <lineage>
        <taxon>Bacteria</taxon>
        <taxon>Pseudomonadati</taxon>
        <taxon>Bacteroidota</taxon>
        <taxon>Flavobacteriia</taxon>
        <taxon>Flavobacteriales</taxon>
        <taxon>Flavobacteriaceae</taxon>
        <taxon>Flavobacterium</taxon>
    </lineage>
</organism>
<keyword evidence="4" id="KW-0802">TPR repeat</keyword>
<dbReference type="Proteomes" id="UP000767947">
    <property type="component" value="Unassembled WGS sequence"/>
</dbReference>
<keyword evidence="3" id="KW-0804">Transcription</keyword>
<dbReference type="Pfam" id="PF13424">
    <property type="entry name" value="TPR_12"/>
    <property type="match status" value="1"/>
</dbReference>
<evidence type="ECO:0000256" key="4">
    <source>
        <dbReference type="PROSITE-ProRule" id="PRU00339"/>
    </source>
</evidence>
<evidence type="ECO:0000256" key="1">
    <source>
        <dbReference type="ARBA" id="ARBA00023015"/>
    </source>
</evidence>
<protein>
    <submittedName>
        <fullName evidence="7">Helix-turn-helix domain-containing protein</fullName>
    </submittedName>
</protein>
<keyword evidence="5" id="KW-1133">Transmembrane helix</keyword>
<dbReference type="PANTHER" id="PTHR43280:SF2">
    <property type="entry name" value="HTH-TYPE TRANSCRIPTIONAL REGULATOR EXSA"/>
    <property type="match status" value="1"/>
</dbReference>
<evidence type="ECO:0000256" key="2">
    <source>
        <dbReference type="ARBA" id="ARBA00023125"/>
    </source>
</evidence>
<dbReference type="EMBL" id="JAAMPT010000186">
    <property type="protein sequence ID" value="NMH23900.1"/>
    <property type="molecule type" value="Genomic_DNA"/>
</dbReference>
<dbReference type="InterPro" id="IPR011990">
    <property type="entry name" value="TPR-like_helical_dom_sf"/>
</dbReference>
<feature type="repeat" description="TPR" evidence="4">
    <location>
        <begin position="195"/>
        <end position="228"/>
    </location>
</feature>
<dbReference type="Pfam" id="PF12833">
    <property type="entry name" value="HTH_18"/>
    <property type="match status" value="1"/>
</dbReference>
<evidence type="ECO:0000259" key="6">
    <source>
        <dbReference type="PROSITE" id="PS01124"/>
    </source>
</evidence>
<comment type="caution">
    <text evidence="7">The sequence shown here is derived from an EMBL/GenBank/DDBJ whole genome shotgun (WGS) entry which is preliminary data.</text>
</comment>
<proteinExistence type="predicted"/>
<dbReference type="Gene3D" id="1.25.40.10">
    <property type="entry name" value="Tetratricopeptide repeat domain"/>
    <property type="match status" value="1"/>
</dbReference>
<dbReference type="InterPro" id="IPR018060">
    <property type="entry name" value="HTH_AraC"/>
</dbReference>
<dbReference type="SMART" id="SM00342">
    <property type="entry name" value="HTH_ARAC"/>
    <property type="match status" value="1"/>
</dbReference>
<dbReference type="SMART" id="SM00028">
    <property type="entry name" value="TPR"/>
    <property type="match status" value="2"/>
</dbReference>
<sequence>MQNLLLTNRFFLLILLFGFFHINSNAQTFTNKHNLIDDIESLLHSNPDQSLKVAQYLLSKTNTSNKEKAKANFLIAKAYIAKGDYGSALNFLYEEKNYKDYLTEFEKIKIEITKIDILRELSLFEQSKEILNNLETQFSKNKLDDNQKKYLEKSIILEKARFNLEENQLEKGISLLEKEDFLKNIDNHDFNELKIDQLTTIGNLYLKKKEVIKAEDFFQKALKMINQNEEENSYSKINVLFGLSKTYFLKNEHQKAVTVAEEAMGYVKRFDNLYFQAKITQQLAKSYLALNNIEEYKSTNANFFEIQTEIETREQQDINTAYNLVSDGFENEYTDEKSNYLNIVYIISGFLLLVVLGCVFFWQKVVQRKNSLNEVVNYIEITRSNLLSNFSITDKKQEPKKNLILKETELHILNKLKRFESSKRFLNKDISLAVLAGQLESNTKYLSEIINTHYNVNFNTYINRLRINFIIEKLKTDPNFINYKISYLAESCGFSSHSSFATVFKSITGISPVKFIELLNQEKEDNLIEK</sequence>
<dbReference type="RefSeq" id="WP_169522455.1">
    <property type="nucleotide sequence ID" value="NZ_JAAMPT010000186.1"/>
</dbReference>
<keyword evidence="5" id="KW-0472">Membrane</keyword>
<dbReference type="PROSITE" id="PS01124">
    <property type="entry name" value="HTH_ARAC_FAMILY_2"/>
    <property type="match status" value="1"/>
</dbReference>
<name>A0ABX1QP83_9FLAO</name>
<evidence type="ECO:0000256" key="5">
    <source>
        <dbReference type="SAM" id="Phobius"/>
    </source>
</evidence>
<dbReference type="InterPro" id="IPR009057">
    <property type="entry name" value="Homeodomain-like_sf"/>
</dbReference>
<dbReference type="InterPro" id="IPR019734">
    <property type="entry name" value="TPR_rpt"/>
</dbReference>
<keyword evidence="8" id="KW-1185">Reference proteome</keyword>
<feature type="domain" description="HTH araC/xylS-type" evidence="6">
    <location>
        <begin position="426"/>
        <end position="518"/>
    </location>
</feature>
<dbReference type="Gene3D" id="1.10.10.60">
    <property type="entry name" value="Homeodomain-like"/>
    <property type="match status" value="2"/>
</dbReference>
<keyword evidence="1" id="KW-0805">Transcription regulation</keyword>
<dbReference type="SUPFAM" id="SSF48452">
    <property type="entry name" value="TPR-like"/>
    <property type="match status" value="1"/>
</dbReference>
<evidence type="ECO:0000256" key="3">
    <source>
        <dbReference type="ARBA" id="ARBA00023163"/>
    </source>
</evidence>